<dbReference type="PANTHER" id="PTHR46012">
    <property type="entry name" value="IP22168P"/>
    <property type="match status" value="1"/>
</dbReference>
<evidence type="ECO:0000256" key="9">
    <source>
        <dbReference type="ARBA" id="ARBA00023180"/>
    </source>
</evidence>
<dbReference type="InterPro" id="IPR051993">
    <property type="entry name" value="Glycosyltransferase_8"/>
</dbReference>
<dbReference type="PANTHER" id="PTHR46012:SF2">
    <property type="entry name" value="IP22168P"/>
    <property type="match status" value="1"/>
</dbReference>
<evidence type="ECO:0000256" key="1">
    <source>
        <dbReference type="ARBA" id="ARBA00004606"/>
    </source>
</evidence>
<organism evidence="14 15">
    <name type="scientific">Potamilus streckersoni</name>
    <dbReference type="NCBI Taxonomy" id="2493646"/>
    <lineage>
        <taxon>Eukaryota</taxon>
        <taxon>Metazoa</taxon>
        <taxon>Spiralia</taxon>
        <taxon>Lophotrochozoa</taxon>
        <taxon>Mollusca</taxon>
        <taxon>Bivalvia</taxon>
        <taxon>Autobranchia</taxon>
        <taxon>Heteroconchia</taxon>
        <taxon>Palaeoheterodonta</taxon>
        <taxon>Unionida</taxon>
        <taxon>Unionoidea</taxon>
        <taxon>Unionidae</taxon>
        <taxon>Ambleminae</taxon>
        <taxon>Lampsilini</taxon>
        <taxon>Potamilus</taxon>
    </lineage>
</organism>
<reference evidence="14" key="2">
    <citation type="journal article" date="2021" name="Genome Biol. Evol.">
        <title>Developing a high-quality reference genome for a parasitic bivalve with doubly uniparental inheritance (Bivalvia: Unionida).</title>
        <authorList>
            <person name="Smith C.H."/>
        </authorList>
    </citation>
    <scope>NUCLEOTIDE SEQUENCE</scope>
    <source>
        <strain evidence="14">CHS0354</strain>
        <tissue evidence="14">Mantle</tissue>
    </source>
</reference>
<dbReference type="GO" id="GO:0016266">
    <property type="term" value="P:protein O-linked glycosylation via N-acetyl-galactosamine"/>
    <property type="evidence" value="ECO:0007669"/>
    <property type="project" value="TreeGrafter"/>
</dbReference>
<evidence type="ECO:0000256" key="5">
    <source>
        <dbReference type="ARBA" id="ARBA00022692"/>
    </source>
</evidence>
<keyword evidence="9" id="KW-0325">Glycoprotein</keyword>
<evidence type="ECO:0000256" key="8">
    <source>
        <dbReference type="ARBA" id="ARBA00023136"/>
    </source>
</evidence>
<dbReference type="InterPro" id="IPR002495">
    <property type="entry name" value="Glyco_trans_8"/>
</dbReference>
<dbReference type="EC" id="2.4.2.42" evidence="11"/>
<proteinExistence type="inferred from homology"/>
<evidence type="ECO:0000313" key="15">
    <source>
        <dbReference type="Proteomes" id="UP001195483"/>
    </source>
</evidence>
<comment type="function">
    <text evidence="10">Glycosyltransferase which elongates the O-linked glucose attached to EGF-like repeats in the extracellular domain of Notch proteins by catalyzing the addition of xylose.</text>
</comment>
<evidence type="ECO:0000256" key="13">
    <source>
        <dbReference type="SAM" id="Phobius"/>
    </source>
</evidence>
<comment type="catalytic activity">
    <reaction evidence="12">
        <text>3-O-(beta-D-glucosyl)-L-seryl-[EGF-like domain protein] + UDP-alpha-D-xylose = 3-O-[alpha-D-xylosyl-(1-&gt;3)-beta-D-glucosyl]-L-seryl-[EGF-like domain protein] + UDP + H(+)</text>
        <dbReference type="Rhea" id="RHEA:56064"/>
        <dbReference type="Rhea" id="RHEA-COMP:14610"/>
        <dbReference type="Rhea" id="RHEA-COMP:14611"/>
        <dbReference type="ChEBI" id="CHEBI:15378"/>
        <dbReference type="ChEBI" id="CHEBI:57632"/>
        <dbReference type="ChEBI" id="CHEBI:58223"/>
        <dbReference type="ChEBI" id="CHEBI:140575"/>
        <dbReference type="ChEBI" id="CHEBI:140576"/>
        <dbReference type="EC" id="2.4.2.42"/>
    </reaction>
</comment>
<keyword evidence="6" id="KW-0735">Signal-anchor</keyword>
<dbReference type="SUPFAM" id="SSF53448">
    <property type="entry name" value="Nucleotide-diphospho-sugar transferases"/>
    <property type="match status" value="1"/>
</dbReference>
<gene>
    <name evidence="14" type="ORF">CHS0354_008198</name>
</gene>
<dbReference type="InterPro" id="IPR029044">
    <property type="entry name" value="Nucleotide-diphossugar_trans"/>
</dbReference>
<accession>A0AAE0RWM6</accession>
<evidence type="ECO:0000256" key="4">
    <source>
        <dbReference type="ARBA" id="ARBA00022679"/>
    </source>
</evidence>
<dbReference type="EMBL" id="JAEAOA010000548">
    <property type="protein sequence ID" value="KAK3580908.1"/>
    <property type="molecule type" value="Genomic_DNA"/>
</dbReference>
<dbReference type="GO" id="GO:0016020">
    <property type="term" value="C:membrane"/>
    <property type="evidence" value="ECO:0007669"/>
    <property type="project" value="UniProtKB-SubCell"/>
</dbReference>
<evidence type="ECO:0000256" key="12">
    <source>
        <dbReference type="ARBA" id="ARBA00049181"/>
    </source>
</evidence>
<evidence type="ECO:0000256" key="3">
    <source>
        <dbReference type="ARBA" id="ARBA00022676"/>
    </source>
</evidence>
<comment type="caution">
    <text evidence="14">The sequence shown here is derived from an EMBL/GenBank/DDBJ whole genome shotgun (WGS) entry which is preliminary data.</text>
</comment>
<reference evidence="14" key="1">
    <citation type="journal article" date="2021" name="Genome Biol. Evol.">
        <title>A High-Quality Reference Genome for a Parasitic Bivalve with Doubly Uniparental Inheritance (Bivalvia: Unionida).</title>
        <authorList>
            <person name="Smith C.H."/>
        </authorList>
    </citation>
    <scope>NUCLEOTIDE SEQUENCE</scope>
    <source>
        <strain evidence="14">CHS0354</strain>
    </source>
</reference>
<sequence length="422" mass="49088">MSRQRRMIFKFGVTVIVVVAIYMYYAIKKGTDSIDSQESGSLSEDLDLKFYGVNKDELNVPREAEKASTGDENGKNDAEAMKAVHLQDSADEPSDRTSETFNNGIHLSVVACGDRLEESVVMLKSAVLFSQSPLIFHIFAEQDLQQQFRDQLDIWPAEFRKRFQYHIYDLSFPMEGTSKPDEWKTLFKPCASQRLFMPSILTEVDALIYVDTDVLFLSPVDNIWGFFKSFNSTQLAALAPEHEDAAIGWYNRFARHPYYGALGVNSGVMLMNLTRLRSSPWLQSMVNYYKEYKLKITWGDQDLINIYFHFYPDQLYVYPCEWNYRPDHCMYMSICHSAEKTGAYVLHGCRRVWHSDKQPPFRAVYTAFKEHHLGVDIQYGLLENMNRYLELEKNSNCGKVKHIFLSQIEKYINDNKDRKPNR</sequence>
<keyword evidence="8 13" id="KW-0472">Membrane</keyword>
<evidence type="ECO:0000256" key="2">
    <source>
        <dbReference type="ARBA" id="ARBA00006351"/>
    </source>
</evidence>
<evidence type="ECO:0000256" key="10">
    <source>
        <dbReference type="ARBA" id="ARBA00037301"/>
    </source>
</evidence>
<feature type="transmembrane region" description="Helical" evidence="13">
    <location>
        <begin position="7"/>
        <end position="27"/>
    </location>
</feature>
<comment type="similarity">
    <text evidence="2">Belongs to the glycosyltransferase 8 family.</text>
</comment>
<reference evidence="14" key="3">
    <citation type="submission" date="2023-05" db="EMBL/GenBank/DDBJ databases">
        <authorList>
            <person name="Smith C.H."/>
        </authorList>
    </citation>
    <scope>NUCLEOTIDE SEQUENCE</scope>
    <source>
        <strain evidence="14">CHS0354</strain>
        <tissue evidence="14">Mantle</tissue>
    </source>
</reference>
<evidence type="ECO:0000313" key="14">
    <source>
        <dbReference type="EMBL" id="KAK3580908.1"/>
    </source>
</evidence>
<keyword evidence="4" id="KW-0808">Transferase</keyword>
<keyword evidence="15" id="KW-1185">Reference proteome</keyword>
<name>A0AAE0RWM6_9BIVA</name>
<protein>
    <recommendedName>
        <fullName evidence="11">UDP-D-xylose:beta-D-glucoside alpha-1,3-D-xylosyltransferase</fullName>
        <ecNumber evidence="11">2.4.2.42</ecNumber>
    </recommendedName>
</protein>
<dbReference type="GO" id="GO:0140563">
    <property type="term" value="F:UDP-D-xylose:beta-D-glucoside alpha-1,3-D-xylosyltransferase activity"/>
    <property type="evidence" value="ECO:0007669"/>
    <property type="project" value="UniProtKB-EC"/>
</dbReference>
<dbReference type="Pfam" id="PF01501">
    <property type="entry name" value="Glyco_transf_8"/>
    <property type="match status" value="1"/>
</dbReference>
<keyword evidence="3" id="KW-0328">Glycosyltransferase</keyword>
<comment type="subcellular location">
    <subcellularLocation>
        <location evidence="1">Membrane</location>
        <topology evidence="1">Single-pass type II membrane protein</topology>
    </subcellularLocation>
</comment>
<evidence type="ECO:0000256" key="7">
    <source>
        <dbReference type="ARBA" id="ARBA00022989"/>
    </source>
</evidence>
<keyword evidence="7 13" id="KW-1133">Transmembrane helix</keyword>
<keyword evidence="5 13" id="KW-0812">Transmembrane</keyword>
<evidence type="ECO:0000256" key="11">
    <source>
        <dbReference type="ARBA" id="ARBA00038854"/>
    </source>
</evidence>
<dbReference type="AlphaFoldDB" id="A0AAE0RWM6"/>
<evidence type="ECO:0000256" key="6">
    <source>
        <dbReference type="ARBA" id="ARBA00022968"/>
    </source>
</evidence>
<dbReference type="Proteomes" id="UP001195483">
    <property type="component" value="Unassembled WGS sequence"/>
</dbReference>
<dbReference type="Gene3D" id="3.90.550.10">
    <property type="entry name" value="Spore Coat Polysaccharide Biosynthesis Protein SpsA, Chain A"/>
    <property type="match status" value="1"/>
</dbReference>